<feature type="active site" description="Proton donor" evidence="4">
    <location>
        <position position="217"/>
    </location>
</feature>
<evidence type="ECO:0000256" key="3">
    <source>
        <dbReference type="ARBA" id="ARBA00023295"/>
    </source>
</evidence>
<feature type="region of interest" description="Disordered" evidence="7">
    <location>
        <begin position="253"/>
        <end position="275"/>
    </location>
</feature>
<dbReference type="CDD" id="cd08999">
    <property type="entry name" value="GH43_ABN-like"/>
    <property type="match status" value="1"/>
</dbReference>
<evidence type="ECO:0000256" key="6">
    <source>
        <dbReference type="RuleBase" id="RU361187"/>
    </source>
</evidence>
<dbReference type="GO" id="GO:0005975">
    <property type="term" value="P:carbohydrate metabolic process"/>
    <property type="evidence" value="ECO:0007669"/>
    <property type="project" value="InterPro"/>
</dbReference>
<organism evidence="9 10">
    <name type="scientific">Isoptericola jiangsuensis</name>
    <dbReference type="NCBI Taxonomy" id="548579"/>
    <lineage>
        <taxon>Bacteria</taxon>
        <taxon>Bacillati</taxon>
        <taxon>Actinomycetota</taxon>
        <taxon>Actinomycetes</taxon>
        <taxon>Micrococcales</taxon>
        <taxon>Promicromonosporaceae</taxon>
        <taxon>Isoptericola</taxon>
    </lineage>
</organism>
<keyword evidence="10" id="KW-1185">Reference proteome</keyword>
<dbReference type="Pfam" id="PF04616">
    <property type="entry name" value="Glyco_hydro_43"/>
    <property type="match status" value="1"/>
</dbReference>
<evidence type="ECO:0000256" key="8">
    <source>
        <dbReference type="SAM" id="SignalP"/>
    </source>
</evidence>
<feature type="signal peptide" evidence="8">
    <location>
        <begin position="1"/>
        <end position="21"/>
    </location>
</feature>
<dbReference type="InterPro" id="IPR006710">
    <property type="entry name" value="Glyco_hydro_43"/>
</dbReference>
<comment type="similarity">
    <text evidence="1 6">Belongs to the glycosyl hydrolase 43 family.</text>
</comment>
<dbReference type="Proteomes" id="UP000224130">
    <property type="component" value="Unassembled WGS sequence"/>
</dbReference>
<dbReference type="GO" id="GO:0004553">
    <property type="term" value="F:hydrolase activity, hydrolyzing O-glycosyl compounds"/>
    <property type="evidence" value="ECO:0007669"/>
    <property type="project" value="InterPro"/>
</dbReference>
<evidence type="ECO:0000256" key="7">
    <source>
        <dbReference type="SAM" id="MobiDB-lite"/>
    </source>
</evidence>
<evidence type="ECO:0000313" key="10">
    <source>
        <dbReference type="Proteomes" id="UP000224130"/>
    </source>
</evidence>
<reference evidence="9 10" key="1">
    <citation type="submission" date="2017-10" db="EMBL/GenBank/DDBJ databases">
        <title>Sequencing the genomes of 1000 actinobacteria strains.</title>
        <authorList>
            <person name="Klenk H.-P."/>
        </authorList>
    </citation>
    <scope>NUCLEOTIDE SEQUENCE [LARGE SCALE GENOMIC DNA]</scope>
    <source>
        <strain evidence="9 10">DSM 21863</strain>
    </source>
</reference>
<gene>
    <name evidence="9" type="ORF">ATJ88_0130</name>
</gene>
<evidence type="ECO:0000256" key="5">
    <source>
        <dbReference type="PIRSR" id="PIRSR606710-2"/>
    </source>
</evidence>
<feature type="chain" id="PRO_5039361689" evidence="8">
    <location>
        <begin position="22"/>
        <end position="329"/>
    </location>
</feature>
<evidence type="ECO:0000256" key="1">
    <source>
        <dbReference type="ARBA" id="ARBA00009865"/>
    </source>
</evidence>
<dbReference type="PANTHER" id="PTHR42812:SF5">
    <property type="entry name" value="ENDO-ARABINASE"/>
    <property type="match status" value="1"/>
</dbReference>
<dbReference type="Gene3D" id="2.115.10.20">
    <property type="entry name" value="Glycosyl hydrolase domain, family 43"/>
    <property type="match status" value="1"/>
</dbReference>
<protein>
    <submittedName>
        <fullName evidence="9">Glycosyl hydrolase family 43</fullName>
    </submittedName>
</protein>
<dbReference type="OrthoDB" id="9758923at2"/>
<dbReference type="PROSITE" id="PS51257">
    <property type="entry name" value="PROKAR_LIPOPROTEIN"/>
    <property type="match status" value="1"/>
</dbReference>
<dbReference type="PANTHER" id="PTHR42812">
    <property type="entry name" value="BETA-XYLOSIDASE"/>
    <property type="match status" value="1"/>
</dbReference>
<accession>A0A2A9ESI1</accession>
<keyword evidence="3 6" id="KW-0326">Glycosidase</keyword>
<dbReference type="InterPro" id="IPR023296">
    <property type="entry name" value="Glyco_hydro_beta-prop_sf"/>
</dbReference>
<dbReference type="SUPFAM" id="SSF75005">
    <property type="entry name" value="Arabinanase/levansucrase/invertase"/>
    <property type="match status" value="1"/>
</dbReference>
<keyword evidence="2 6" id="KW-0378">Hydrolase</keyword>
<dbReference type="RefSeq" id="WP_098461985.1">
    <property type="nucleotide sequence ID" value="NZ_PDJJ01000001.1"/>
</dbReference>
<proteinExistence type="inferred from homology"/>
<evidence type="ECO:0000256" key="2">
    <source>
        <dbReference type="ARBA" id="ARBA00022801"/>
    </source>
</evidence>
<feature type="active site" description="Proton acceptor" evidence="4">
    <location>
        <position position="47"/>
    </location>
</feature>
<dbReference type="AlphaFoldDB" id="A0A2A9ESI1"/>
<comment type="caution">
    <text evidence="9">The sequence shown here is derived from an EMBL/GenBank/DDBJ whole genome shotgun (WGS) entry which is preliminary data.</text>
</comment>
<dbReference type="EMBL" id="PDJJ01000001">
    <property type="protein sequence ID" value="PFG41491.1"/>
    <property type="molecule type" value="Genomic_DNA"/>
</dbReference>
<evidence type="ECO:0000313" key="9">
    <source>
        <dbReference type="EMBL" id="PFG41491.1"/>
    </source>
</evidence>
<keyword evidence="8" id="KW-0732">Signal</keyword>
<name>A0A2A9ESI1_9MICO</name>
<dbReference type="InterPro" id="IPR051795">
    <property type="entry name" value="Glycosyl_Hydrlase_43"/>
</dbReference>
<sequence length="329" mass="34723">MTVGRPAALVAAVLLVAACGAPDGGGDAAPSPDVPRPQPVIDRDFPDPDVVATDDGYVAFATNDHTSNVQVATSPDLRTWEHRGDALPDLPPWIIPGLTWAPEVAATDDGYRLYFTARDRDTGLQCIGVAAAAGPLDTFEVVGGEMLVCPVDQGGAIDADVFRDGEQTYLVWKNDGNCCGHDTWIQAAPLADDGLSLDGEPFRLFKQDLPWEGDLVEAPTLLERDGTYHALYSASFYGDDTYAVGHATAPALTGPWTKDPEPLLSTGSTGGLYRGPGGQDVVGTPDGDVLVFHAWDGAYIARETYTLPLDWTAAGPQVRRPAGTVPPGP</sequence>
<evidence type="ECO:0000256" key="4">
    <source>
        <dbReference type="PIRSR" id="PIRSR606710-1"/>
    </source>
</evidence>
<feature type="site" description="Important for catalytic activity, responsible for pKa modulation of the active site Glu and correct orientation of both the proton donor and substrate" evidence="5">
    <location>
        <position position="158"/>
    </location>
</feature>